<comment type="caution">
    <text evidence="1">The sequence shown here is derived from an EMBL/GenBank/DDBJ whole genome shotgun (WGS) entry which is preliminary data.</text>
</comment>
<sequence length="137" mass="15153">MPSSPHAFTPVRLHTHTPAPSHLRILAPAPLHLHAHTPAPSHLRTHALAPLHLHTHMHVPLYSRMPAPRMSACPQASFLPACPHDRIPHARTPVRLHVRPRAKCLHAACPHSHIHIACLSTHTSRPRAIGIPPIHHI</sequence>
<dbReference type="Proteomes" id="UP000274822">
    <property type="component" value="Unassembled WGS sequence"/>
</dbReference>
<gene>
    <name evidence="1" type="ORF">BC938DRAFT_480938</name>
</gene>
<accession>A0A433QHH2</accession>
<evidence type="ECO:0000313" key="1">
    <source>
        <dbReference type="EMBL" id="RUS29194.1"/>
    </source>
</evidence>
<protein>
    <submittedName>
        <fullName evidence="1">Uncharacterized protein</fullName>
    </submittedName>
</protein>
<organism evidence="1 2">
    <name type="scientific">Jimgerdemannia flammicorona</name>
    <dbReference type="NCBI Taxonomy" id="994334"/>
    <lineage>
        <taxon>Eukaryota</taxon>
        <taxon>Fungi</taxon>
        <taxon>Fungi incertae sedis</taxon>
        <taxon>Mucoromycota</taxon>
        <taxon>Mucoromycotina</taxon>
        <taxon>Endogonomycetes</taxon>
        <taxon>Endogonales</taxon>
        <taxon>Endogonaceae</taxon>
        <taxon>Jimgerdemannia</taxon>
    </lineage>
</organism>
<dbReference type="EMBL" id="RBNJ01005469">
    <property type="protein sequence ID" value="RUS29194.1"/>
    <property type="molecule type" value="Genomic_DNA"/>
</dbReference>
<reference evidence="1 2" key="1">
    <citation type="journal article" date="2018" name="New Phytol.">
        <title>Phylogenomics of Endogonaceae and evolution of mycorrhizas within Mucoromycota.</title>
        <authorList>
            <person name="Chang Y."/>
            <person name="Desiro A."/>
            <person name="Na H."/>
            <person name="Sandor L."/>
            <person name="Lipzen A."/>
            <person name="Clum A."/>
            <person name="Barry K."/>
            <person name="Grigoriev I.V."/>
            <person name="Martin F.M."/>
            <person name="Stajich J.E."/>
            <person name="Smith M.E."/>
            <person name="Bonito G."/>
            <person name="Spatafora J.W."/>
        </authorList>
    </citation>
    <scope>NUCLEOTIDE SEQUENCE [LARGE SCALE GENOMIC DNA]</scope>
    <source>
        <strain evidence="1 2">AD002</strain>
    </source>
</reference>
<keyword evidence="2" id="KW-1185">Reference proteome</keyword>
<proteinExistence type="predicted"/>
<dbReference type="AlphaFoldDB" id="A0A433QHH2"/>
<name>A0A433QHH2_9FUNG</name>
<evidence type="ECO:0000313" key="2">
    <source>
        <dbReference type="Proteomes" id="UP000274822"/>
    </source>
</evidence>